<evidence type="ECO:0000313" key="6">
    <source>
        <dbReference type="EMBL" id="MDM7857090.1"/>
    </source>
</evidence>
<dbReference type="NCBIfam" id="TIGR00254">
    <property type="entry name" value="GGDEF"/>
    <property type="match status" value="1"/>
</dbReference>
<feature type="transmembrane region" description="Helical" evidence="1">
    <location>
        <begin position="252"/>
        <end position="273"/>
    </location>
</feature>
<dbReference type="InterPro" id="IPR000014">
    <property type="entry name" value="PAS"/>
</dbReference>
<evidence type="ECO:0000259" key="5">
    <source>
        <dbReference type="PROSITE" id="PS50887"/>
    </source>
</evidence>
<dbReference type="InterPro" id="IPR035919">
    <property type="entry name" value="EAL_sf"/>
</dbReference>
<keyword evidence="1" id="KW-0472">Membrane</keyword>
<comment type="caution">
    <text evidence="6">The sequence shown here is derived from an EMBL/GenBank/DDBJ whole genome shotgun (WGS) entry which is preliminary data.</text>
</comment>
<dbReference type="CDD" id="cd00130">
    <property type="entry name" value="PAS"/>
    <property type="match status" value="1"/>
</dbReference>
<dbReference type="SMART" id="SM00052">
    <property type="entry name" value="EAL"/>
    <property type="match status" value="1"/>
</dbReference>
<evidence type="ECO:0000256" key="1">
    <source>
        <dbReference type="SAM" id="Phobius"/>
    </source>
</evidence>
<proteinExistence type="predicted"/>
<name>A0ABT7SLM5_9GAMM</name>
<dbReference type="InterPro" id="IPR052155">
    <property type="entry name" value="Biofilm_reg_signaling"/>
</dbReference>
<evidence type="ECO:0000313" key="7">
    <source>
        <dbReference type="Proteomes" id="UP001241056"/>
    </source>
</evidence>
<reference evidence="6 7" key="1">
    <citation type="submission" date="2023-06" db="EMBL/GenBank/DDBJ databases">
        <title>Thiopseudomonas sp. CY1220 draft genome sequence.</title>
        <authorList>
            <person name="Zhao G."/>
            <person name="An M."/>
        </authorList>
    </citation>
    <scope>NUCLEOTIDE SEQUENCE [LARGE SCALE GENOMIC DNA]</scope>
    <source>
        <strain evidence="6 7">CY1220</strain>
    </source>
</reference>
<dbReference type="Pfam" id="PF19443">
    <property type="entry name" value="DAHL"/>
    <property type="match status" value="1"/>
</dbReference>
<dbReference type="PROSITE" id="PS50883">
    <property type="entry name" value="EAL"/>
    <property type="match status" value="1"/>
</dbReference>
<feature type="domain" description="PAS" evidence="2">
    <location>
        <begin position="302"/>
        <end position="348"/>
    </location>
</feature>
<dbReference type="InterPro" id="IPR045812">
    <property type="entry name" value="DAHL"/>
</dbReference>
<dbReference type="InterPro" id="IPR001633">
    <property type="entry name" value="EAL_dom"/>
</dbReference>
<feature type="domain" description="PAC" evidence="3">
    <location>
        <begin position="375"/>
        <end position="427"/>
    </location>
</feature>
<dbReference type="PROSITE" id="PS50112">
    <property type="entry name" value="PAS"/>
    <property type="match status" value="1"/>
</dbReference>
<dbReference type="SMART" id="SM00267">
    <property type="entry name" value="GGDEF"/>
    <property type="match status" value="1"/>
</dbReference>
<feature type="domain" description="EAL" evidence="4">
    <location>
        <begin position="601"/>
        <end position="854"/>
    </location>
</feature>
<dbReference type="SUPFAM" id="SSF141868">
    <property type="entry name" value="EAL domain-like"/>
    <property type="match status" value="1"/>
</dbReference>
<accession>A0ABT7SLM5</accession>
<dbReference type="EMBL" id="JAUCDY010000002">
    <property type="protein sequence ID" value="MDM7857090.1"/>
    <property type="molecule type" value="Genomic_DNA"/>
</dbReference>
<dbReference type="Gene3D" id="3.30.70.270">
    <property type="match status" value="1"/>
</dbReference>
<organism evidence="6 7">
    <name type="scientific">Thiopseudomonas acetoxidans</name>
    <dbReference type="NCBI Taxonomy" id="3041622"/>
    <lineage>
        <taxon>Bacteria</taxon>
        <taxon>Pseudomonadati</taxon>
        <taxon>Pseudomonadota</taxon>
        <taxon>Gammaproteobacteria</taxon>
        <taxon>Pseudomonadales</taxon>
        <taxon>Pseudomonadaceae</taxon>
        <taxon>Thiopseudomonas</taxon>
    </lineage>
</organism>
<evidence type="ECO:0000259" key="4">
    <source>
        <dbReference type="PROSITE" id="PS50883"/>
    </source>
</evidence>
<sequence length="854" mass="95901">MTPEGKSFRDKPAWKLILVLTLTALLTWLYFRSADVVPGSHVNYTRKLRELQLFDEQLNSGVVASFAGLIENYDSQRFYLAQIDKTLLELRNIPRWVEPTDRKTIANALIKLGDIHQQKALNVDRFQRIHAVVRNSSLYLPIAADASLAQLSPTEQRDFKDFVRRLISYTLTRQKNTQEHQYLTEQIKTLTLRHNTQPLATALQHAEIVLNSTPKALKLVNSITRSDSMAQLEDASQLYLATYRKALTEATYYQTLLYALSLLLVGYALYALFRIGRDRRSLIIAHLDLENRFQAQRRAEEELRLYATMFTNASEGMTITDATTKIIAVNPAFCQITGYSKEEVIGKTPRILNSGRQNDVFYQNMWNTLNSQGQWKGEIWNARKDGSIFPEWLSITAITDQNHLPSHYLGVFTDITERKQSEARIHHLAHHDALTGLPNRLLLSERIQHGIQTSPSSHLKTAVIFIDLDRFKNINDTLGHSVGDDLLIQVAHRGLSVLRETDTFSRQGGDEFVAVLTGLSSRQEAGRICDELLNTLCQPYLLAGHELTVSGSAGIAVYPEDGDNATELLRKADLAMYRAKEIGRNTFCYFSAEISTTSIGELLLENDLFTALERGELLLHYQAKVDSRTGELVGAEALMRWNHKTHGLISPQIFIPLAEESGLINAMGEWAIRTVCAQLRSWIDEGLQVLPIAVNISAHQFVQQALPQLLADILAEFAIPTQLIELELTESMLMGNASHAASTLHQLKDMGIEVSIDDFGTGYSSLSYLHQFPVHALKIDRSFISQINENSEPIRLASAIIAMAHELGLQVIAEGVETEVQARYLVEHGCDISQGFLYSKPLPAADFAKQLKLG</sequence>
<dbReference type="InterPro" id="IPR043128">
    <property type="entry name" value="Rev_trsase/Diguanyl_cyclase"/>
</dbReference>
<dbReference type="PANTHER" id="PTHR44757:SF2">
    <property type="entry name" value="BIOFILM ARCHITECTURE MAINTENANCE PROTEIN MBAA"/>
    <property type="match status" value="1"/>
</dbReference>
<keyword evidence="1" id="KW-0812">Transmembrane</keyword>
<dbReference type="InterPro" id="IPR000160">
    <property type="entry name" value="GGDEF_dom"/>
</dbReference>
<dbReference type="Pfam" id="PF00563">
    <property type="entry name" value="EAL"/>
    <property type="match status" value="1"/>
</dbReference>
<dbReference type="InterPro" id="IPR035965">
    <property type="entry name" value="PAS-like_dom_sf"/>
</dbReference>
<dbReference type="SUPFAM" id="SSF55785">
    <property type="entry name" value="PYP-like sensor domain (PAS domain)"/>
    <property type="match status" value="1"/>
</dbReference>
<dbReference type="CDD" id="cd01948">
    <property type="entry name" value="EAL"/>
    <property type="match status" value="1"/>
</dbReference>
<dbReference type="InterPro" id="IPR001610">
    <property type="entry name" value="PAC"/>
</dbReference>
<dbReference type="Pfam" id="PF13426">
    <property type="entry name" value="PAS_9"/>
    <property type="match status" value="1"/>
</dbReference>
<evidence type="ECO:0000259" key="2">
    <source>
        <dbReference type="PROSITE" id="PS50112"/>
    </source>
</evidence>
<gene>
    <name evidence="6" type="ORF">QEZ41_02175</name>
</gene>
<dbReference type="CDD" id="cd01949">
    <property type="entry name" value="GGDEF"/>
    <property type="match status" value="1"/>
</dbReference>
<dbReference type="SMART" id="SM00091">
    <property type="entry name" value="PAS"/>
    <property type="match status" value="1"/>
</dbReference>
<dbReference type="Gene3D" id="3.20.20.450">
    <property type="entry name" value="EAL domain"/>
    <property type="match status" value="1"/>
</dbReference>
<dbReference type="SUPFAM" id="SSF55073">
    <property type="entry name" value="Nucleotide cyclase"/>
    <property type="match status" value="1"/>
</dbReference>
<protein>
    <submittedName>
        <fullName evidence="6">EAL domain-containing protein</fullName>
    </submittedName>
</protein>
<dbReference type="RefSeq" id="WP_289409742.1">
    <property type="nucleotide sequence ID" value="NZ_JAUCDY010000002.1"/>
</dbReference>
<dbReference type="Pfam" id="PF00990">
    <property type="entry name" value="GGDEF"/>
    <property type="match status" value="1"/>
</dbReference>
<dbReference type="InterPro" id="IPR029787">
    <property type="entry name" value="Nucleotide_cyclase"/>
</dbReference>
<keyword evidence="7" id="KW-1185">Reference proteome</keyword>
<dbReference type="InterPro" id="IPR000700">
    <property type="entry name" value="PAS-assoc_C"/>
</dbReference>
<evidence type="ECO:0000259" key="3">
    <source>
        <dbReference type="PROSITE" id="PS50113"/>
    </source>
</evidence>
<dbReference type="NCBIfam" id="TIGR00229">
    <property type="entry name" value="sensory_box"/>
    <property type="match status" value="1"/>
</dbReference>
<keyword evidence="1" id="KW-1133">Transmembrane helix</keyword>
<dbReference type="PROSITE" id="PS50113">
    <property type="entry name" value="PAC"/>
    <property type="match status" value="1"/>
</dbReference>
<dbReference type="SMART" id="SM00086">
    <property type="entry name" value="PAC"/>
    <property type="match status" value="1"/>
</dbReference>
<feature type="domain" description="GGDEF" evidence="5">
    <location>
        <begin position="459"/>
        <end position="592"/>
    </location>
</feature>
<dbReference type="Proteomes" id="UP001241056">
    <property type="component" value="Unassembled WGS sequence"/>
</dbReference>
<dbReference type="PANTHER" id="PTHR44757">
    <property type="entry name" value="DIGUANYLATE CYCLASE DGCP"/>
    <property type="match status" value="1"/>
</dbReference>
<dbReference type="PROSITE" id="PS50887">
    <property type="entry name" value="GGDEF"/>
    <property type="match status" value="1"/>
</dbReference>
<dbReference type="Gene3D" id="3.30.450.20">
    <property type="entry name" value="PAS domain"/>
    <property type="match status" value="1"/>
</dbReference>